<sequence>MNKSYKKKKGFGAIIGIIAVLAIILLLTVPTYNRLAGSRENVNEAYAQVQNVVQRRADLIPNLVNTVKGYSDYEGETLTKITEARSGITNAESPKELADANEELTQAVREMNVVVENYPELKANTQYTQLMDELAGSENRISVERGNYNQAVKEYNTDLKRFPTNIIAGFTGYKEAEYFEASASAQDAPTVDFNKNN</sequence>
<keyword evidence="5 6" id="KW-0472">Membrane</keyword>
<keyword evidence="8" id="KW-1185">Reference proteome</keyword>
<evidence type="ECO:0000256" key="3">
    <source>
        <dbReference type="ARBA" id="ARBA00022692"/>
    </source>
</evidence>
<evidence type="ECO:0000313" key="7">
    <source>
        <dbReference type="EMBL" id="MFO3716160.1"/>
    </source>
</evidence>
<protein>
    <submittedName>
        <fullName evidence="7">LemA family protein</fullName>
    </submittedName>
</protein>
<accession>A0ABW9MWH3</accession>
<evidence type="ECO:0000256" key="6">
    <source>
        <dbReference type="SAM" id="Phobius"/>
    </source>
</evidence>
<evidence type="ECO:0000256" key="5">
    <source>
        <dbReference type="ARBA" id="ARBA00023136"/>
    </source>
</evidence>
<evidence type="ECO:0000313" key="8">
    <source>
        <dbReference type="Proteomes" id="UP001638015"/>
    </source>
</evidence>
<dbReference type="InterPro" id="IPR023353">
    <property type="entry name" value="LemA-like_dom_sf"/>
</dbReference>
<organism evidence="7 8">
    <name type="scientific">Anaerococcus cruorum</name>
    <dbReference type="NCBI Taxonomy" id="3115617"/>
    <lineage>
        <taxon>Bacteria</taxon>
        <taxon>Bacillati</taxon>
        <taxon>Bacillota</taxon>
        <taxon>Tissierellia</taxon>
        <taxon>Tissierellales</taxon>
        <taxon>Peptoniphilaceae</taxon>
        <taxon>Anaerococcus</taxon>
    </lineage>
</organism>
<feature type="transmembrane region" description="Helical" evidence="6">
    <location>
        <begin position="12"/>
        <end position="32"/>
    </location>
</feature>
<dbReference type="InterPro" id="IPR007156">
    <property type="entry name" value="MamQ_LemA"/>
</dbReference>
<reference evidence="7 8" key="1">
    <citation type="journal article" date="2025" name="Anaerobe">
        <title>Description of Anaerococcus kampingiae sp. nov., Anaerococcus groningensis sp. nov., Anaerococcus martiniensis sp. nov., and Anaerococcus cruorum sp. nov., isolated from human clinical specimens.</title>
        <authorList>
            <person name="Boiten K.E."/>
            <person name="Meijer J."/>
            <person name="van Wezel E.M."/>
            <person name="Veloo A.C.M."/>
        </authorList>
    </citation>
    <scope>NUCLEOTIDE SEQUENCE [LARGE SCALE GENOMIC DNA]</scope>
    <source>
        <strain evidence="7 8">ENR1039</strain>
    </source>
</reference>
<proteinExistence type="inferred from homology"/>
<evidence type="ECO:0000256" key="2">
    <source>
        <dbReference type="ARBA" id="ARBA00008854"/>
    </source>
</evidence>
<comment type="caution">
    <text evidence="7">The sequence shown here is derived from an EMBL/GenBank/DDBJ whole genome shotgun (WGS) entry which is preliminary data.</text>
</comment>
<gene>
    <name evidence="7" type="ORF">ACCQ40_05085</name>
</gene>
<comment type="similarity">
    <text evidence="2">Belongs to the LemA family.</text>
</comment>
<dbReference type="RefSeq" id="WP_394018085.1">
    <property type="nucleotide sequence ID" value="NZ_JBGMEH010000006.1"/>
</dbReference>
<keyword evidence="3 6" id="KW-0812">Transmembrane</keyword>
<evidence type="ECO:0000256" key="4">
    <source>
        <dbReference type="ARBA" id="ARBA00022989"/>
    </source>
</evidence>
<dbReference type="PANTHER" id="PTHR34478:SF2">
    <property type="entry name" value="MEMBRANE PROTEIN"/>
    <property type="match status" value="1"/>
</dbReference>
<dbReference type="Gene3D" id="1.20.1440.20">
    <property type="entry name" value="LemA-like domain"/>
    <property type="match status" value="1"/>
</dbReference>
<dbReference type="Pfam" id="PF04011">
    <property type="entry name" value="LemA"/>
    <property type="match status" value="1"/>
</dbReference>
<comment type="subcellular location">
    <subcellularLocation>
        <location evidence="1">Membrane</location>
        <topology evidence="1">Single-pass membrane protein</topology>
    </subcellularLocation>
</comment>
<name>A0ABW9MWH3_9FIRM</name>
<dbReference type="Proteomes" id="UP001638015">
    <property type="component" value="Unassembled WGS sequence"/>
</dbReference>
<keyword evidence="4 6" id="KW-1133">Transmembrane helix</keyword>
<evidence type="ECO:0000256" key="1">
    <source>
        <dbReference type="ARBA" id="ARBA00004167"/>
    </source>
</evidence>
<dbReference type="EMBL" id="JBGMEH010000006">
    <property type="protein sequence ID" value="MFO3716160.1"/>
    <property type="molecule type" value="Genomic_DNA"/>
</dbReference>
<dbReference type="PANTHER" id="PTHR34478">
    <property type="entry name" value="PROTEIN LEMA"/>
    <property type="match status" value="1"/>
</dbReference>
<dbReference type="SUPFAM" id="SSF140478">
    <property type="entry name" value="LemA-like"/>
    <property type="match status" value="1"/>
</dbReference>